<proteinExistence type="predicted"/>
<sequence length="166" mass="19134">MPPRIPSIKLSRDFLIPRYLRRAFSSSSPTGQSKVPNDAGSPIRLPAKEVSFAAYKPILSMVNAQKQRQNATRRTTLEAIAQYGQSADLERMMTRKWKLGDVYAPHDLSPVEMRKWRIRVKPSRDPFDVLAINPIHEYKVTYSPPFETSWLLHRMTVLQLLWAQAD</sequence>
<keyword evidence="2" id="KW-1185">Reference proteome</keyword>
<organism evidence="1 2">
    <name type="scientific">Glutinoglossum americanum</name>
    <dbReference type="NCBI Taxonomy" id="1670608"/>
    <lineage>
        <taxon>Eukaryota</taxon>
        <taxon>Fungi</taxon>
        <taxon>Dikarya</taxon>
        <taxon>Ascomycota</taxon>
        <taxon>Pezizomycotina</taxon>
        <taxon>Geoglossomycetes</taxon>
        <taxon>Geoglossales</taxon>
        <taxon>Geoglossaceae</taxon>
        <taxon>Glutinoglossum</taxon>
    </lineage>
</organism>
<accession>A0A9P8I7K2</accession>
<dbReference type="Proteomes" id="UP000698800">
    <property type="component" value="Unassembled WGS sequence"/>
</dbReference>
<evidence type="ECO:0000313" key="2">
    <source>
        <dbReference type="Proteomes" id="UP000698800"/>
    </source>
</evidence>
<evidence type="ECO:0000313" key="1">
    <source>
        <dbReference type="EMBL" id="KAH0538119.1"/>
    </source>
</evidence>
<dbReference type="EMBL" id="JAGHQL010000122">
    <property type="protein sequence ID" value="KAH0538119.1"/>
    <property type="molecule type" value="Genomic_DNA"/>
</dbReference>
<gene>
    <name evidence="1" type="ORF">FGG08_005281</name>
</gene>
<protein>
    <submittedName>
        <fullName evidence="1">Uncharacterized protein</fullName>
    </submittedName>
</protein>
<comment type="caution">
    <text evidence="1">The sequence shown here is derived from an EMBL/GenBank/DDBJ whole genome shotgun (WGS) entry which is preliminary data.</text>
</comment>
<name>A0A9P8I7K2_9PEZI</name>
<reference evidence="1" key="1">
    <citation type="submission" date="2021-03" db="EMBL/GenBank/DDBJ databases">
        <title>Comparative genomics and phylogenomic investigation of the class Geoglossomycetes provide insights into ecological specialization and systematics.</title>
        <authorList>
            <person name="Melie T."/>
            <person name="Pirro S."/>
            <person name="Miller A.N."/>
            <person name="Quandt A."/>
        </authorList>
    </citation>
    <scope>NUCLEOTIDE SEQUENCE</scope>
    <source>
        <strain evidence="1">GBOQ0MN5Z8</strain>
    </source>
</reference>
<dbReference type="OrthoDB" id="21463at2759"/>
<dbReference type="AlphaFoldDB" id="A0A9P8I7K2"/>